<organism evidence="1 2">
    <name type="scientific">Caerostris extrusa</name>
    <name type="common">Bark spider</name>
    <name type="synonym">Caerostris bankana</name>
    <dbReference type="NCBI Taxonomy" id="172846"/>
    <lineage>
        <taxon>Eukaryota</taxon>
        <taxon>Metazoa</taxon>
        <taxon>Ecdysozoa</taxon>
        <taxon>Arthropoda</taxon>
        <taxon>Chelicerata</taxon>
        <taxon>Arachnida</taxon>
        <taxon>Araneae</taxon>
        <taxon>Araneomorphae</taxon>
        <taxon>Entelegynae</taxon>
        <taxon>Araneoidea</taxon>
        <taxon>Araneidae</taxon>
        <taxon>Caerostris</taxon>
    </lineage>
</organism>
<keyword evidence="2" id="KW-1185">Reference proteome</keyword>
<comment type="caution">
    <text evidence="1">The sequence shown here is derived from an EMBL/GenBank/DDBJ whole genome shotgun (WGS) entry which is preliminary data.</text>
</comment>
<gene>
    <name evidence="1" type="ORF">CEXT_316321</name>
</gene>
<dbReference type="AlphaFoldDB" id="A0AAV4VN81"/>
<proteinExistence type="predicted"/>
<sequence>MADHCPGVMEPLRADGGSVSWSANSKMGPSRMIVVLFFAIERVVYGLRDLLYFAQRDEQLQLWLIIVREVMEPLPANGGSVS</sequence>
<dbReference type="EMBL" id="BPLR01014738">
    <property type="protein sequence ID" value="GIY70953.1"/>
    <property type="molecule type" value="Genomic_DNA"/>
</dbReference>
<name>A0AAV4VN81_CAEEX</name>
<evidence type="ECO:0000313" key="1">
    <source>
        <dbReference type="EMBL" id="GIY70953.1"/>
    </source>
</evidence>
<protein>
    <submittedName>
        <fullName evidence="1">Uncharacterized protein</fullName>
    </submittedName>
</protein>
<reference evidence="1 2" key="1">
    <citation type="submission" date="2021-06" db="EMBL/GenBank/DDBJ databases">
        <title>Caerostris extrusa draft genome.</title>
        <authorList>
            <person name="Kono N."/>
            <person name="Arakawa K."/>
        </authorList>
    </citation>
    <scope>NUCLEOTIDE SEQUENCE [LARGE SCALE GENOMIC DNA]</scope>
</reference>
<accession>A0AAV4VN81</accession>
<evidence type="ECO:0000313" key="2">
    <source>
        <dbReference type="Proteomes" id="UP001054945"/>
    </source>
</evidence>
<dbReference type="Proteomes" id="UP001054945">
    <property type="component" value="Unassembled WGS sequence"/>
</dbReference>